<dbReference type="InterPro" id="IPR032867">
    <property type="entry name" value="DYW_dom"/>
</dbReference>
<evidence type="ECO:0000256" key="1">
    <source>
        <dbReference type="ARBA" id="ARBA00006643"/>
    </source>
</evidence>
<dbReference type="OrthoDB" id="1882346at2759"/>
<dbReference type="InterPro" id="IPR011990">
    <property type="entry name" value="TPR-like_helical_dom_sf"/>
</dbReference>
<dbReference type="PROSITE" id="PS51375">
    <property type="entry name" value="PPR"/>
    <property type="match status" value="3"/>
</dbReference>
<dbReference type="AlphaFoldDB" id="A0A6A4N760"/>
<dbReference type="InterPro" id="IPR046848">
    <property type="entry name" value="E_motif"/>
</dbReference>
<dbReference type="Pfam" id="PF13041">
    <property type="entry name" value="PPR_2"/>
    <property type="match status" value="1"/>
</dbReference>
<dbReference type="Pfam" id="PF20431">
    <property type="entry name" value="E_motif"/>
    <property type="match status" value="1"/>
</dbReference>
<dbReference type="FunFam" id="1.25.40.10:FF:000987">
    <property type="entry name" value="Pentatricopeptide repeat-containing protein At3g14330"/>
    <property type="match status" value="1"/>
</dbReference>
<evidence type="ECO:0000256" key="2">
    <source>
        <dbReference type="ARBA" id="ARBA00022737"/>
    </source>
</evidence>
<dbReference type="GO" id="GO:0003677">
    <property type="term" value="F:DNA binding"/>
    <property type="evidence" value="ECO:0007669"/>
    <property type="project" value="UniProtKB-KW"/>
</dbReference>
<keyword evidence="2" id="KW-0677">Repeat</keyword>
<dbReference type="Proteomes" id="UP000447434">
    <property type="component" value="Chromosome 24"/>
</dbReference>
<dbReference type="Gene3D" id="1.25.40.10">
    <property type="entry name" value="Tetratricopeptide repeat domain"/>
    <property type="match status" value="4"/>
</dbReference>
<dbReference type="InterPro" id="IPR002885">
    <property type="entry name" value="PPR_rpt"/>
</dbReference>
<comment type="similarity">
    <text evidence="1">Belongs to the PPR family. PCMP-H subfamily.</text>
</comment>
<proteinExistence type="inferred from homology"/>
<keyword evidence="5" id="KW-0238">DNA-binding</keyword>
<dbReference type="Pfam" id="PF01535">
    <property type="entry name" value="PPR"/>
    <property type="match status" value="5"/>
</dbReference>
<sequence>MLVFWVGRVCEYFGNPKMDYSIHTHPKILIYIFFHHLYEETFSNSSDKTMSMIMFPSIYLSTNITVISTLRTTKTHNHNTTTPPLSNTINLNSLCKSGKLDEALHLIQSNSEQDINGFSLFLNACISTKSIHHAQKLCSHLRKTQKDSILENPNLKSKLITLYSVCGKVDEARRVFETSDKRPESVYVAMAIGYSRNGFSKEALLLYCDMLSQYIEPENFAFSMALKACTDLSNALVGRAIHAQITKHRREADQVVNNALLKFYVDCGCFDEVLKVFEVMPQRNVVSWNTLIAGYAALGRVSETLDSFRIMQREEGTGFSWVTLTTVLPICAQLTTLLSGKEMHGQIVKSRKKPDVPLLNSLMDMYAKCGAISYCEKVFDRMHSKDLTSWNTMLGGYSVNGRIEEAIALFEEMIRFGIRPDGISFVALLSGCSHSGLTNEGKRLFDMMQDYGVQPSLEHYACLVDLLGRSGKLAEAYATAENIPMKPSGSIWGSLLNSCRLHCNVSLAETVAERLFDIEPNNPGNYVMLSNIYANARMWDGVNRVREMMAMKGIKKDAGCSWIQMKHKIHTFVAGGSSDFRCSAEYSKVWTELSNAIEDEGYIPDTSVVLHDINEEMKTMWVCGHSERIAAVFALIHTSPGMPIRITNNLRVCVDCHSWMKAVSRVTRRPIVLRDTNRFHHFEHGTCSCKDYW</sequence>
<accession>A0A6A4N760</accession>
<dbReference type="NCBIfam" id="TIGR00756">
    <property type="entry name" value="PPR"/>
    <property type="match status" value="2"/>
</dbReference>
<dbReference type="Pfam" id="PF14432">
    <property type="entry name" value="DYW_deaminase"/>
    <property type="match status" value="1"/>
</dbReference>
<feature type="domain" description="DYW" evidence="4">
    <location>
        <begin position="601"/>
        <end position="693"/>
    </location>
</feature>
<evidence type="ECO:0000259" key="4">
    <source>
        <dbReference type="Pfam" id="PF14432"/>
    </source>
</evidence>
<organism evidence="5 6">
    <name type="scientific">Lupinus albus</name>
    <name type="common">White lupine</name>
    <name type="synonym">Lupinus termis</name>
    <dbReference type="NCBI Taxonomy" id="3870"/>
    <lineage>
        <taxon>Eukaryota</taxon>
        <taxon>Viridiplantae</taxon>
        <taxon>Streptophyta</taxon>
        <taxon>Embryophyta</taxon>
        <taxon>Tracheophyta</taxon>
        <taxon>Spermatophyta</taxon>
        <taxon>Magnoliopsida</taxon>
        <taxon>eudicotyledons</taxon>
        <taxon>Gunneridae</taxon>
        <taxon>Pentapetalae</taxon>
        <taxon>rosids</taxon>
        <taxon>fabids</taxon>
        <taxon>Fabales</taxon>
        <taxon>Fabaceae</taxon>
        <taxon>Papilionoideae</taxon>
        <taxon>50 kb inversion clade</taxon>
        <taxon>genistoids sensu lato</taxon>
        <taxon>core genistoids</taxon>
        <taxon>Genisteae</taxon>
        <taxon>Lupinus</taxon>
    </lineage>
</organism>
<feature type="repeat" description="PPR" evidence="3">
    <location>
        <begin position="421"/>
        <end position="455"/>
    </location>
</feature>
<comment type="caution">
    <text evidence="5">The sequence shown here is derived from an EMBL/GenBank/DDBJ whole genome shotgun (WGS) entry which is preliminary data.</text>
</comment>
<dbReference type="GO" id="GO:0008270">
    <property type="term" value="F:zinc ion binding"/>
    <property type="evidence" value="ECO:0007669"/>
    <property type="project" value="InterPro"/>
</dbReference>
<protein>
    <submittedName>
        <fullName evidence="5">Putative tetratricopeptide-like helical domain, winged helix-turn-helix DNA-binding protein</fullName>
    </submittedName>
</protein>
<dbReference type="GO" id="GO:0009451">
    <property type="term" value="P:RNA modification"/>
    <property type="evidence" value="ECO:0007669"/>
    <property type="project" value="InterPro"/>
</dbReference>
<dbReference type="PANTHER" id="PTHR47926:SF347">
    <property type="entry name" value="PENTATRICOPEPTIDE REPEAT-CONTAINING PROTEIN"/>
    <property type="match status" value="1"/>
</dbReference>
<evidence type="ECO:0000313" key="6">
    <source>
        <dbReference type="Proteomes" id="UP000447434"/>
    </source>
</evidence>
<dbReference type="InterPro" id="IPR046960">
    <property type="entry name" value="PPR_At4g14850-like_plant"/>
</dbReference>
<name>A0A6A4N760_LUPAL</name>
<evidence type="ECO:0000256" key="3">
    <source>
        <dbReference type="PROSITE-ProRule" id="PRU00708"/>
    </source>
</evidence>
<dbReference type="GO" id="GO:0003729">
    <property type="term" value="F:mRNA binding"/>
    <property type="evidence" value="ECO:0007669"/>
    <property type="project" value="UniProtKB-ARBA"/>
</dbReference>
<dbReference type="FunFam" id="1.25.40.10:FF:000031">
    <property type="entry name" value="Pentatricopeptide repeat-containing protein mitochondrial"/>
    <property type="match status" value="1"/>
</dbReference>
<dbReference type="FunFam" id="1.25.40.10:FF:000366">
    <property type="entry name" value="Pentatricopeptide (PPR) repeat-containing protein"/>
    <property type="match status" value="1"/>
</dbReference>
<evidence type="ECO:0000313" key="5">
    <source>
        <dbReference type="EMBL" id="KAE9585690.1"/>
    </source>
</evidence>
<reference evidence="6" key="1">
    <citation type="journal article" date="2020" name="Nat. Commun.">
        <title>Genome sequence of the cluster root forming white lupin.</title>
        <authorList>
            <person name="Hufnagel B."/>
            <person name="Marques A."/>
            <person name="Soriano A."/>
            <person name="Marques L."/>
            <person name="Divol F."/>
            <person name="Doumas P."/>
            <person name="Sallet E."/>
            <person name="Mancinotti D."/>
            <person name="Carrere S."/>
            <person name="Marande W."/>
            <person name="Arribat S."/>
            <person name="Keller J."/>
            <person name="Huneau C."/>
            <person name="Blein T."/>
            <person name="Aime D."/>
            <person name="Laguerre M."/>
            <person name="Taylor J."/>
            <person name="Schubert V."/>
            <person name="Nelson M."/>
            <person name="Geu-Flores F."/>
            <person name="Crespi M."/>
            <person name="Gallardo-Guerrero K."/>
            <person name="Delaux P.-M."/>
            <person name="Salse J."/>
            <person name="Berges H."/>
            <person name="Guyot R."/>
            <person name="Gouzy J."/>
            <person name="Peret B."/>
        </authorList>
    </citation>
    <scope>NUCLEOTIDE SEQUENCE [LARGE SCALE GENOMIC DNA]</scope>
    <source>
        <strain evidence="6">cv. Amiga</strain>
    </source>
</reference>
<feature type="repeat" description="PPR" evidence="3">
    <location>
        <begin position="284"/>
        <end position="314"/>
    </location>
</feature>
<dbReference type="PANTHER" id="PTHR47926">
    <property type="entry name" value="PENTATRICOPEPTIDE REPEAT-CONTAINING PROTEIN"/>
    <property type="match status" value="1"/>
</dbReference>
<gene>
    <name evidence="5" type="ORF">Lalb_Chr24g0393951</name>
</gene>
<dbReference type="EMBL" id="WOCE01000024">
    <property type="protein sequence ID" value="KAE9585690.1"/>
    <property type="molecule type" value="Genomic_DNA"/>
</dbReference>
<feature type="repeat" description="PPR" evidence="3">
    <location>
        <begin position="386"/>
        <end position="420"/>
    </location>
</feature>
<keyword evidence="6" id="KW-1185">Reference proteome</keyword>